<name>A0A067LAY3_JATCU</name>
<organism evidence="3 4">
    <name type="scientific">Jatropha curcas</name>
    <name type="common">Barbados nut</name>
    <dbReference type="NCBI Taxonomy" id="180498"/>
    <lineage>
        <taxon>Eukaryota</taxon>
        <taxon>Viridiplantae</taxon>
        <taxon>Streptophyta</taxon>
        <taxon>Embryophyta</taxon>
        <taxon>Tracheophyta</taxon>
        <taxon>Spermatophyta</taxon>
        <taxon>Magnoliopsida</taxon>
        <taxon>eudicotyledons</taxon>
        <taxon>Gunneridae</taxon>
        <taxon>Pentapetalae</taxon>
        <taxon>rosids</taxon>
        <taxon>fabids</taxon>
        <taxon>Malpighiales</taxon>
        <taxon>Euphorbiaceae</taxon>
        <taxon>Crotonoideae</taxon>
        <taxon>Jatropheae</taxon>
        <taxon>Jatropha</taxon>
    </lineage>
</organism>
<gene>
    <name evidence="3" type="ORF">JCGZ_17179</name>
</gene>
<dbReference type="AlphaFoldDB" id="A0A067LAY3"/>
<evidence type="ECO:0000256" key="1">
    <source>
        <dbReference type="SAM" id="MobiDB-lite"/>
    </source>
</evidence>
<keyword evidence="4" id="KW-1185">Reference proteome</keyword>
<protein>
    <submittedName>
        <fullName evidence="3">Uncharacterized protein</fullName>
    </submittedName>
</protein>
<reference evidence="3 4" key="1">
    <citation type="journal article" date="2014" name="PLoS ONE">
        <title>Global Analysis of Gene Expression Profiles in Physic Nut (Jatropha curcas L.) Seedlings Exposed to Salt Stress.</title>
        <authorList>
            <person name="Zhang L."/>
            <person name="Zhang C."/>
            <person name="Wu P."/>
            <person name="Chen Y."/>
            <person name="Li M."/>
            <person name="Jiang H."/>
            <person name="Wu G."/>
        </authorList>
    </citation>
    <scope>NUCLEOTIDE SEQUENCE [LARGE SCALE GENOMIC DNA]</scope>
    <source>
        <strain evidence="4">cv. GZQX0401</strain>
        <tissue evidence="3">Young leaves</tissue>
    </source>
</reference>
<keyword evidence="2" id="KW-0732">Signal</keyword>
<feature type="chain" id="PRO_5001644492" evidence="2">
    <location>
        <begin position="28"/>
        <end position="172"/>
    </location>
</feature>
<evidence type="ECO:0000313" key="3">
    <source>
        <dbReference type="EMBL" id="KDP45572.1"/>
    </source>
</evidence>
<sequence length="172" mass="20090">MVSMAMEFRVLATLALLSVVVIGTGNAALPAEMYWHSKLPNTPIPQDLLSLLQHDMGDTCTFWDMGLADKTSEDRRFRYKYSENPSEENTEDRREKYKRYGNPFEENTDDKRFRYTYSENPSEENTEDRREKYKRYGNPFEENTDDKSHHLPPPATTTTGIDTVCYNHRSQS</sequence>
<accession>A0A067LAY3</accession>
<feature type="signal peptide" evidence="2">
    <location>
        <begin position="1"/>
        <end position="27"/>
    </location>
</feature>
<evidence type="ECO:0000313" key="4">
    <source>
        <dbReference type="Proteomes" id="UP000027138"/>
    </source>
</evidence>
<evidence type="ECO:0000256" key="2">
    <source>
        <dbReference type="SAM" id="SignalP"/>
    </source>
</evidence>
<feature type="region of interest" description="Disordered" evidence="1">
    <location>
        <begin position="79"/>
        <end position="161"/>
    </location>
</feature>
<dbReference type="Proteomes" id="UP000027138">
    <property type="component" value="Unassembled WGS sequence"/>
</dbReference>
<proteinExistence type="predicted"/>
<dbReference type="EMBL" id="KK914227">
    <property type="protein sequence ID" value="KDP45572.1"/>
    <property type="molecule type" value="Genomic_DNA"/>
</dbReference>